<organism evidence="3 4">
    <name type="scientific">Azospira restricta</name>
    <dbReference type="NCBI Taxonomy" id="404405"/>
    <lineage>
        <taxon>Bacteria</taxon>
        <taxon>Pseudomonadati</taxon>
        <taxon>Pseudomonadota</taxon>
        <taxon>Betaproteobacteria</taxon>
        <taxon>Rhodocyclales</taxon>
        <taxon>Rhodocyclaceae</taxon>
        <taxon>Azospira</taxon>
    </lineage>
</organism>
<feature type="chain" id="PRO_5037017752" evidence="1">
    <location>
        <begin position="20"/>
        <end position="357"/>
    </location>
</feature>
<proteinExistence type="predicted"/>
<reference evidence="3" key="1">
    <citation type="submission" date="2020-11" db="EMBL/GenBank/DDBJ databases">
        <title>Azospira restricta DSM 18626 genome sequence.</title>
        <authorList>
            <person name="Moe W.M."/>
        </authorList>
    </citation>
    <scope>NUCLEOTIDE SEQUENCE</scope>
    <source>
        <strain evidence="3">DSM 18626</strain>
    </source>
</reference>
<dbReference type="Proteomes" id="UP000663444">
    <property type="component" value="Chromosome"/>
</dbReference>
<evidence type="ECO:0000256" key="1">
    <source>
        <dbReference type="SAM" id="SignalP"/>
    </source>
</evidence>
<evidence type="ECO:0000313" key="4">
    <source>
        <dbReference type="Proteomes" id="UP000663444"/>
    </source>
</evidence>
<protein>
    <submittedName>
        <fullName evidence="3">Carotenoid 1,2-hydratase</fullName>
    </submittedName>
</protein>
<dbReference type="AlphaFoldDB" id="A0A974SN29"/>
<feature type="signal peptide" evidence="1">
    <location>
        <begin position="1"/>
        <end position="19"/>
    </location>
</feature>
<dbReference type="Pfam" id="PF07143">
    <property type="entry name" value="CrtC"/>
    <property type="match status" value="1"/>
</dbReference>
<evidence type="ECO:0000313" key="3">
    <source>
        <dbReference type="EMBL" id="QRJ62829.1"/>
    </source>
</evidence>
<dbReference type="EMBL" id="CP064781">
    <property type="protein sequence ID" value="QRJ62829.1"/>
    <property type="molecule type" value="Genomic_DNA"/>
</dbReference>
<sequence>MRRRAFLAALAGLPAWAVAAEAVDFAAVRPGRALAFPRDHGAHPDFRNEWWYVTGWLALPDGSPLGFQCTFFRVRTGIGEENPSAFAPRQLLIAHAAIADPRHGRLRQDERSARVGFGRAGFAEAQTGAWIGDWRLEQDGNAYRATVRADDFAYALTLTADGPPLPNGAGGFSAKAADPRHASYYYSRPQLAVRGTVTVDGRRQPVSGRAWLDHEWSSELLPAGAQGWDWVGLNLDDGGALMAFRLRRADGAPLWSAATLRSPGGGATTLPADAVAFAPLRQWRSPRSGIAWPVEWRLRAGARELRLLPLFDDQELDSRRSTGAIYWEGAVRAIEDGREVGRGYLEMTGYGERIRLG</sequence>
<dbReference type="SUPFAM" id="SSF159245">
    <property type="entry name" value="AttH-like"/>
    <property type="match status" value="1"/>
</dbReference>
<gene>
    <name evidence="3" type="ORF">IWH25_13790</name>
</gene>
<feature type="domain" description="AttH" evidence="2">
    <location>
        <begin position="49"/>
        <end position="218"/>
    </location>
</feature>
<keyword evidence="4" id="KW-1185">Reference proteome</keyword>
<dbReference type="InterPro" id="IPR010791">
    <property type="entry name" value="AttH_dom"/>
</dbReference>
<dbReference type="PANTHER" id="PTHR38591:SF1">
    <property type="entry name" value="BLL1000 PROTEIN"/>
    <property type="match status" value="1"/>
</dbReference>
<evidence type="ECO:0000259" key="2">
    <source>
        <dbReference type="Pfam" id="PF07143"/>
    </source>
</evidence>
<dbReference type="KEGG" id="ares:IWH25_13790"/>
<keyword evidence="1" id="KW-0732">Signal</keyword>
<dbReference type="Gene3D" id="2.40.370.10">
    <property type="entry name" value="AttH-like domain"/>
    <property type="match status" value="2"/>
</dbReference>
<dbReference type="RefSeq" id="WP_203386361.1">
    <property type="nucleotide sequence ID" value="NZ_CP064781.1"/>
</dbReference>
<name>A0A974SN29_9RHOO</name>
<dbReference type="InterPro" id="IPR023374">
    <property type="entry name" value="AttH-like_dom_sf"/>
</dbReference>
<accession>A0A974SN29</accession>
<dbReference type="Pfam" id="PF17186">
    <property type="entry name" value="Lipocalin_9"/>
    <property type="match status" value="1"/>
</dbReference>
<dbReference type="PANTHER" id="PTHR38591">
    <property type="entry name" value="HYDROLASE"/>
    <property type="match status" value="1"/>
</dbReference>